<accession>A0ABN7UGI4</accession>
<gene>
    <name evidence="1" type="ORF">GMARGA_LOCUS6414</name>
</gene>
<proteinExistence type="predicted"/>
<keyword evidence="2" id="KW-1185">Reference proteome</keyword>
<dbReference type="EMBL" id="CAJVQB010002901">
    <property type="protein sequence ID" value="CAG8591153.1"/>
    <property type="molecule type" value="Genomic_DNA"/>
</dbReference>
<dbReference type="Proteomes" id="UP000789901">
    <property type="component" value="Unassembled WGS sequence"/>
</dbReference>
<name>A0ABN7UGI4_GIGMA</name>
<protein>
    <submittedName>
        <fullName evidence="1">22354_t:CDS:1</fullName>
    </submittedName>
</protein>
<comment type="caution">
    <text evidence="1">The sequence shown here is derived from an EMBL/GenBank/DDBJ whole genome shotgun (WGS) entry which is preliminary data.</text>
</comment>
<evidence type="ECO:0000313" key="2">
    <source>
        <dbReference type="Proteomes" id="UP000789901"/>
    </source>
</evidence>
<evidence type="ECO:0000313" key="1">
    <source>
        <dbReference type="EMBL" id="CAG8591153.1"/>
    </source>
</evidence>
<organism evidence="1 2">
    <name type="scientific">Gigaspora margarita</name>
    <dbReference type="NCBI Taxonomy" id="4874"/>
    <lineage>
        <taxon>Eukaryota</taxon>
        <taxon>Fungi</taxon>
        <taxon>Fungi incertae sedis</taxon>
        <taxon>Mucoromycota</taxon>
        <taxon>Glomeromycotina</taxon>
        <taxon>Glomeromycetes</taxon>
        <taxon>Diversisporales</taxon>
        <taxon>Gigasporaceae</taxon>
        <taxon>Gigaspora</taxon>
    </lineage>
</organism>
<sequence>MLSKNFWNKTEYSGQAVMGFKNEIIIRQLIDDVEFFPIFLQIENFNVIISSIGDLNKNKFYGVSTGFVSSFTAYYHSAQKQTPDEVLKEVGIHKKHTRSYIFGVTDELVQEHIKMLKNILPKCTPTFFSRYREPFEIVVFF</sequence>
<reference evidence="1 2" key="1">
    <citation type="submission" date="2021-06" db="EMBL/GenBank/DDBJ databases">
        <authorList>
            <person name="Kallberg Y."/>
            <person name="Tangrot J."/>
            <person name="Rosling A."/>
        </authorList>
    </citation>
    <scope>NUCLEOTIDE SEQUENCE [LARGE SCALE GENOMIC DNA]</scope>
    <source>
        <strain evidence="1 2">120-4 pot B 10/14</strain>
    </source>
</reference>